<evidence type="ECO:0000313" key="6">
    <source>
        <dbReference type="EMBL" id="TDS86804.1"/>
    </source>
</evidence>
<feature type="region of interest" description="Disordered" evidence="3">
    <location>
        <begin position="1"/>
        <end position="35"/>
    </location>
</feature>
<dbReference type="InterPro" id="IPR055170">
    <property type="entry name" value="GFO_IDH_MocA-like_dom"/>
</dbReference>
<comment type="caution">
    <text evidence="6">The sequence shown here is derived from an EMBL/GenBank/DDBJ whole genome shotgun (WGS) entry which is preliminary data.</text>
</comment>
<evidence type="ECO:0000259" key="5">
    <source>
        <dbReference type="Pfam" id="PF22725"/>
    </source>
</evidence>
<feature type="domain" description="Gfo/Idh/MocA-like oxidoreductase N-terminal" evidence="4">
    <location>
        <begin position="40"/>
        <end position="152"/>
    </location>
</feature>
<evidence type="ECO:0000256" key="3">
    <source>
        <dbReference type="SAM" id="MobiDB-lite"/>
    </source>
</evidence>
<evidence type="ECO:0000259" key="4">
    <source>
        <dbReference type="Pfam" id="PF01408"/>
    </source>
</evidence>
<protein>
    <submittedName>
        <fullName evidence="6">Putative dehydrogenase</fullName>
    </submittedName>
</protein>
<dbReference type="SUPFAM" id="SSF51735">
    <property type="entry name" value="NAD(P)-binding Rossmann-fold domains"/>
    <property type="match status" value="1"/>
</dbReference>
<dbReference type="Gene3D" id="3.40.50.720">
    <property type="entry name" value="NAD(P)-binding Rossmann-like Domain"/>
    <property type="match status" value="1"/>
</dbReference>
<sequence length="397" mass="40235">MSAGAGLPQGSPQGSPQESPRGAHQGSPQASTSEPQRTLNLGLIGAGNISGQYLQTLNRLEDLNLVAVADLDLDRAREVAATGGAEGVSVDELLAAPEVDAVINLTIPRAHAETSLAAIAAGKGVYVEKPFAATVAEGQQMLAAAEAAGVVMGSAPDTVLGTGVQTARAAVDAGQIGTPMSAVATMVTSGHESWHPNPDFYYQPGGGPLLDMGPYYVTSLVTLLGPVTSVIGASSALRTEREIGSGPRAGEKLSVSTPSHITGALIHESGAISTLVMSFDGTASQAPPIEVHGTEGSMAVPDPNHFAGDVQITHDRGPWQSLETAGGYVQAARGYGLADLFWSGAFDGDPTLGRAQGALGLHVLEVMAGVLSAAETGASVTISSRADRPSAVPLDPR</sequence>
<dbReference type="InterPro" id="IPR000683">
    <property type="entry name" value="Gfo/Idh/MocA-like_OxRdtase_N"/>
</dbReference>
<dbReference type="GO" id="GO:0016491">
    <property type="term" value="F:oxidoreductase activity"/>
    <property type="evidence" value="ECO:0007669"/>
    <property type="project" value="UniProtKB-KW"/>
</dbReference>
<dbReference type="Gene3D" id="3.30.360.10">
    <property type="entry name" value="Dihydrodipicolinate Reductase, domain 2"/>
    <property type="match status" value="1"/>
</dbReference>
<keyword evidence="1" id="KW-0560">Oxidoreductase</keyword>
<name>A0A4R7G5R2_9MICC</name>
<dbReference type="PANTHER" id="PTHR43818">
    <property type="entry name" value="BCDNA.GH03377"/>
    <property type="match status" value="1"/>
</dbReference>
<evidence type="ECO:0000256" key="2">
    <source>
        <dbReference type="ARBA" id="ARBA00023027"/>
    </source>
</evidence>
<gene>
    <name evidence="6" type="ORF">EV640_10299</name>
</gene>
<dbReference type="InterPro" id="IPR036291">
    <property type="entry name" value="NAD(P)-bd_dom_sf"/>
</dbReference>
<feature type="compositionally biased region" description="Polar residues" evidence="3">
    <location>
        <begin position="26"/>
        <end position="35"/>
    </location>
</feature>
<evidence type="ECO:0000313" key="7">
    <source>
        <dbReference type="Proteomes" id="UP000294506"/>
    </source>
</evidence>
<dbReference type="GO" id="GO:0000166">
    <property type="term" value="F:nucleotide binding"/>
    <property type="evidence" value="ECO:0007669"/>
    <property type="project" value="InterPro"/>
</dbReference>
<accession>A0A4R7G5R2</accession>
<dbReference type="PANTHER" id="PTHR43818:SF11">
    <property type="entry name" value="BCDNA.GH03377"/>
    <property type="match status" value="1"/>
</dbReference>
<dbReference type="Proteomes" id="UP000294506">
    <property type="component" value="Unassembled WGS sequence"/>
</dbReference>
<dbReference type="InterPro" id="IPR050463">
    <property type="entry name" value="Gfo/Idh/MocA_oxidrdct_glycsds"/>
</dbReference>
<dbReference type="RefSeq" id="WP_084479597.1">
    <property type="nucleotide sequence ID" value="NZ_SOAN01000002.1"/>
</dbReference>
<dbReference type="AlphaFoldDB" id="A0A4R7G5R2"/>
<dbReference type="Pfam" id="PF01408">
    <property type="entry name" value="GFO_IDH_MocA"/>
    <property type="match status" value="1"/>
</dbReference>
<keyword evidence="2" id="KW-0520">NAD</keyword>
<feature type="domain" description="GFO/IDH/MocA-like oxidoreductase" evidence="5">
    <location>
        <begin position="164"/>
        <end position="298"/>
    </location>
</feature>
<proteinExistence type="predicted"/>
<dbReference type="EMBL" id="SOAN01000002">
    <property type="protein sequence ID" value="TDS86804.1"/>
    <property type="molecule type" value="Genomic_DNA"/>
</dbReference>
<dbReference type="Pfam" id="PF22725">
    <property type="entry name" value="GFO_IDH_MocA_C3"/>
    <property type="match status" value="1"/>
</dbReference>
<keyword evidence="7" id="KW-1185">Reference proteome</keyword>
<organism evidence="6 7">
    <name type="scientific">Nesterenkonia aurantiaca</name>
    <dbReference type="NCBI Taxonomy" id="1436010"/>
    <lineage>
        <taxon>Bacteria</taxon>
        <taxon>Bacillati</taxon>
        <taxon>Actinomycetota</taxon>
        <taxon>Actinomycetes</taxon>
        <taxon>Micrococcales</taxon>
        <taxon>Micrococcaceae</taxon>
        <taxon>Nesterenkonia</taxon>
    </lineage>
</organism>
<evidence type="ECO:0000256" key="1">
    <source>
        <dbReference type="ARBA" id="ARBA00023002"/>
    </source>
</evidence>
<reference evidence="6 7" key="1">
    <citation type="submission" date="2019-03" db="EMBL/GenBank/DDBJ databases">
        <title>Genomic Encyclopedia of Type Strains, Phase III (KMG-III): the genomes of soil and plant-associated and newly described type strains.</title>
        <authorList>
            <person name="Whitman W."/>
        </authorList>
    </citation>
    <scope>NUCLEOTIDE SEQUENCE [LARGE SCALE GENOMIC DNA]</scope>
    <source>
        <strain evidence="6 7">DSM 27373</strain>
    </source>
</reference>
<dbReference type="SUPFAM" id="SSF55347">
    <property type="entry name" value="Glyceraldehyde-3-phosphate dehydrogenase-like, C-terminal domain"/>
    <property type="match status" value="1"/>
</dbReference>